<dbReference type="EMBL" id="JAYMYR010000002">
    <property type="protein sequence ID" value="KAK7376734.1"/>
    <property type="molecule type" value="Genomic_DNA"/>
</dbReference>
<keyword evidence="2" id="KW-1185">Reference proteome</keyword>
<sequence>MPLTPPYASFCRKLSIVAISTLSRGDGFWSFCNVLLFKSHLIPNISAQPPTTIASAGSTSISAVTPSRIKSQSLYFTILSLQQHLLLAFSRFFPVSRFCPRRCFFSH</sequence>
<dbReference type="Proteomes" id="UP001374584">
    <property type="component" value="Unassembled WGS sequence"/>
</dbReference>
<gene>
    <name evidence="1" type="ORF">VNO80_02149</name>
</gene>
<evidence type="ECO:0000313" key="2">
    <source>
        <dbReference type="Proteomes" id="UP001374584"/>
    </source>
</evidence>
<organism evidence="1 2">
    <name type="scientific">Phaseolus coccineus</name>
    <name type="common">Scarlet runner bean</name>
    <name type="synonym">Phaseolus multiflorus</name>
    <dbReference type="NCBI Taxonomy" id="3886"/>
    <lineage>
        <taxon>Eukaryota</taxon>
        <taxon>Viridiplantae</taxon>
        <taxon>Streptophyta</taxon>
        <taxon>Embryophyta</taxon>
        <taxon>Tracheophyta</taxon>
        <taxon>Spermatophyta</taxon>
        <taxon>Magnoliopsida</taxon>
        <taxon>eudicotyledons</taxon>
        <taxon>Gunneridae</taxon>
        <taxon>Pentapetalae</taxon>
        <taxon>rosids</taxon>
        <taxon>fabids</taxon>
        <taxon>Fabales</taxon>
        <taxon>Fabaceae</taxon>
        <taxon>Papilionoideae</taxon>
        <taxon>50 kb inversion clade</taxon>
        <taxon>NPAAA clade</taxon>
        <taxon>indigoferoid/millettioid clade</taxon>
        <taxon>Phaseoleae</taxon>
        <taxon>Phaseolus</taxon>
    </lineage>
</organism>
<proteinExistence type="predicted"/>
<name>A0AAN9NUH9_PHACN</name>
<protein>
    <submittedName>
        <fullName evidence="1">Uncharacterized protein</fullName>
    </submittedName>
</protein>
<accession>A0AAN9NUH9</accession>
<dbReference type="AlphaFoldDB" id="A0AAN9NUH9"/>
<reference evidence="1 2" key="1">
    <citation type="submission" date="2024-01" db="EMBL/GenBank/DDBJ databases">
        <title>The genomes of 5 underutilized Papilionoideae crops provide insights into root nodulation and disease resistanc.</title>
        <authorList>
            <person name="Jiang F."/>
        </authorList>
    </citation>
    <scope>NUCLEOTIDE SEQUENCE [LARGE SCALE GENOMIC DNA]</scope>
    <source>
        <strain evidence="1">JINMINGXINNONG_FW02</strain>
        <tissue evidence="1">Leaves</tissue>
    </source>
</reference>
<evidence type="ECO:0000313" key="1">
    <source>
        <dbReference type="EMBL" id="KAK7376734.1"/>
    </source>
</evidence>
<comment type="caution">
    <text evidence="1">The sequence shown here is derived from an EMBL/GenBank/DDBJ whole genome shotgun (WGS) entry which is preliminary data.</text>
</comment>